<evidence type="ECO:0000313" key="12">
    <source>
        <dbReference type="Proteomes" id="UP000032046"/>
    </source>
</evidence>
<evidence type="ECO:0000256" key="2">
    <source>
        <dbReference type="ARBA" id="ARBA00004664"/>
    </source>
</evidence>
<keyword evidence="12" id="KW-1185">Reference proteome</keyword>
<reference evidence="11 12" key="1">
    <citation type="submission" date="2015-01" db="EMBL/GenBank/DDBJ databases">
        <title>Comparative genomics of non-oral Prevotella species.</title>
        <authorList>
            <person name="Accetto T."/>
            <person name="Nograsek B."/>
            <person name="Avgustin G."/>
        </authorList>
    </citation>
    <scope>NUCLEOTIDE SEQUENCE [LARGE SCALE GENOMIC DNA]</scope>
    <source>
        <strain evidence="11 12">P5-119</strain>
    </source>
</reference>
<dbReference type="InterPro" id="IPR013785">
    <property type="entry name" value="Aldolase_TIM"/>
</dbReference>
<dbReference type="Gene3D" id="3.20.20.70">
    <property type="entry name" value="Aldolase class I"/>
    <property type="match status" value="1"/>
</dbReference>
<dbReference type="CDD" id="cd00405">
    <property type="entry name" value="PRAI"/>
    <property type="match status" value="1"/>
</dbReference>
<comment type="catalytic activity">
    <reaction evidence="1 9">
        <text>N-(5-phospho-beta-D-ribosyl)anthranilate = 1-(2-carboxyphenylamino)-1-deoxy-D-ribulose 5-phosphate</text>
        <dbReference type="Rhea" id="RHEA:21540"/>
        <dbReference type="ChEBI" id="CHEBI:18277"/>
        <dbReference type="ChEBI" id="CHEBI:58613"/>
        <dbReference type="EC" id="5.3.1.24"/>
    </reaction>
</comment>
<dbReference type="GO" id="GO:0004640">
    <property type="term" value="F:phosphoribosylanthranilate isomerase activity"/>
    <property type="evidence" value="ECO:0007669"/>
    <property type="project" value="UniProtKB-UniRule"/>
</dbReference>
<dbReference type="InterPro" id="IPR044643">
    <property type="entry name" value="TrpF_fam"/>
</dbReference>
<dbReference type="HAMAP" id="MF_00135">
    <property type="entry name" value="PRAI"/>
    <property type="match status" value="1"/>
</dbReference>
<accession>A0A0D0I8L9</accession>
<dbReference type="Pfam" id="PF00697">
    <property type="entry name" value="PRAI"/>
    <property type="match status" value="1"/>
</dbReference>
<dbReference type="InterPro" id="IPR011060">
    <property type="entry name" value="RibuloseP-bd_barrel"/>
</dbReference>
<dbReference type="InterPro" id="IPR001240">
    <property type="entry name" value="PRAI_dom"/>
</dbReference>
<keyword evidence="7 9" id="KW-0057">Aromatic amino acid biosynthesis</keyword>
<keyword evidence="5 9" id="KW-0028">Amino-acid biosynthesis</keyword>
<evidence type="ECO:0000259" key="10">
    <source>
        <dbReference type="Pfam" id="PF00697"/>
    </source>
</evidence>
<dbReference type="UniPathway" id="UPA00035">
    <property type="reaction ID" value="UER00042"/>
</dbReference>
<dbReference type="GO" id="GO:0000162">
    <property type="term" value="P:L-tryptophan biosynthetic process"/>
    <property type="evidence" value="ECO:0007669"/>
    <property type="project" value="UniProtKB-UniRule"/>
</dbReference>
<dbReference type="Proteomes" id="UP000032046">
    <property type="component" value="Unassembled WGS sequence"/>
</dbReference>
<evidence type="ECO:0000256" key="6">
    <source>
        <dbReference type="ARBA" id="ARBA00022822"/>
    </source>
</evidence>
<dbReference type="EC" id="5.3.1.24" evidence="3 9"/>
<organism evidence="11 12">
    <name type="scientific">Prevotella pectinovora</name>
    <dbReference type="NCBI Taxonomy" id="1602169"/>
    <lineage>
        <taxon>Bacteria</taxon>
        <taxon>Pseudomonadati</taxon>
        <taxon>Bacteroidota</taxon>
        <taxon>Bacteroidia</taxon>
        <taxon>Bacteroidales</taxon>
        <taxon>Prevotellaceae</taxon>
        <taxon>Prevotella</taxon>
    </lineage>
</organism>
<evidence type="ECO:0000256" key="5">
    <source>
        <dbReference type="ARBA" id="ARBA00022605"/>
    </source>
</evidence>
<keyword evidence="6 9" id="KW-0822">Tryptophan biosynthesis</keyword>
<protein>
    <recommendedName>
        <fullName evidence="4 9">N-(5'-phosphoribosyl)anthranilate isomerase</fullName>
        <shortName evidence="9">PRAI</shortName>
        <ecNumber evidence="3 9">5.3.1.24</ecNumber>
    </recommendedName>
</protein>
<comment type="caution">
    <text evidence="11">The sequence shown here is derived from an EMBL/GenBank/DDBJ whole genome shotgun (WGS) entry which is preliminary data.</text>
</comment>
<evidence type="ECO:0000256" key="9">
    <source>
        <dbReference type="HAMAP-Rule" id="MF_00135"/>
    </source>
</evidence>
<evidence type="ECO:0000256" key="4">
    <source>
        <dbReference type="ARBA" id="ARBA00022272"/>
    </source>
</evidence>
<dbReference type="STRING" id="1602171.ST44_00715"/>
<evidence type="ECO:0000256" key="7">
    <source>
        <dbReference type="ARBA" id="ARBA00023141"/>
    </source>
</evidence>
<evidence type="ECO:0000256" key="3">
    <source>
        <dbReference type="ARBA" id="ARBA00012572"/>
    </source>
</evidence>
<evidence type="ECO:0000313" key="11">
    <source>
        <dbReference type="EMBL" id="KIP64946.1"/>
    </source>
</evidence>
<proteinExistence type="inferred from homology"/>
<dbReference type="AlphaFoldDB" id="A0A0D0I8L9"/>
<feature type="domain" description="N-(5'phosphoribosyl) anthranilate isomerase (PRAI)" evidence="10">
    <location>
        <begin position="56"/>
        <end position="217"/>
    </location>
</feature>
<dbReference type="PANTHER" id="PTHR42894:SF1">
    <property type="entry name" value="N-(5'-PHOSPHORIBOSYL)ANTHRANILATE ISOMERASE"/>
    <property type="match status" value="1"/>
</dbReference>
<comment type="pathway">
    <text evidence="2 9">Amino-acid biosynthesis; L-tryptophan biosynthesis; L-tryptophan from chorismate: step 3/5.</text>
</comment>
<comment type="similarity">
    <text evidence="9">Belongs to the TrpF family.</text>
</comment>
<keyword evidence="8 9" id="KW-0413">Isomerase</keyword>
<dbReference type="SUPFAM" id="SSF51366">
    <property type="entry name" value="Ribulose-phoshate binding barrel"/>
    <property type="match status" value="1"/>
</dbReference>
<dbReference type="PANTHER" id="PTHR42894">
    <property type="entry name" value="N-(5'-PHOSPHORIBOSYL)ANTHRANILATE ISOMERASE"/>
    <property type="match status" value="1"/>
</dbReference>
<name>A0A0D0I8L9_9BACT</name>
<gene>
    <name evidence="9" type="primary">trpF</name>
    <name evidence="11" type="ORF">ST44_00715</name>
</gene>
<sequence>MMIKVCGMRDPENIRDVGKLGIDMMGFNFCKDDPRHVGMIASLAAIIPDYADRRLIAENNSPRRVGVFADDMPQNIVTAVYNYKLDCVQLQGSESPVMIDNLRRTLDPDICKGVRIFKTLNVANIDDLKSSRQYSAHADMLVFNMKNDDTEGARSRSDFELLDEYDGGLPFLVGGIVTEDLDGIKAVSNPCFAGVDLNEGFETKPGIKDTSKLKDFISLLRK</sequence>
<dbReference type="RefSeq" id="WP_042517206.1">
    <property type="nucleotide sequence ID" value="NZ_JALFDM010000054.1"/>
</dbReference>
<evidence type="ECO:0000256" key="1">
    <source>
        <dbReference type="ARBA" id="ARBA00001164"/>
    </source>
</evidence>
<dbReference type="EMBL" id="JXQK01000008">
    <property type="protein sequence ID" value="KIP64946.1"/>
    <property type="molecule type" value="Genomic_DNA"/>
</dbReference>
<evidence type="ECO:0000256" key="8">
    <source>
        <dbReference type="ARBA" id="ARBA00023235"/>
    </source>
</evidence>